<sequence length="163" mass="17089">MKARNLLLSGVLLATPAFAEDVAYGGRTLDVALDQEAKPIRSMQGSHYSISLPPDQLISKAQTCLAAQSGMHVDSSDQASGQLQATVKLSYRARFSSFTVSSRLTLLAAGGGFQITETGLGVAAAGSEAAADVQPLSQKESGWEKSLDALILGENALVDCLYR</sequence>
<accession>A0ABS7TDH8</accession>
<comment type="caution">
    <text evidence="2">The sequence shown here is derived from an EMBL/GenBank/DDBJ whole genome shotgun (WGS) entry which is preliminary data.</text>
</comment>
<reference evidence="2" key="1">
    <citation type="submission" date="2021-09" db="EMBL/GenBank/DDBJ databases">
        <authorList>
            <person name="Wu T."/>
            <person name="Guo S.Z."/>
        </authorList>
    </citation>
    <scope>NUCLEOTIDE SEQUENCE</scope>
    <source>
        <strain evidence="2">RSS-23</strain>
    </source>
</reference>
<proteinExistence type="predicted"/>
<keyword evidence="1" id="KW-0732">Signal</keyword>
<evidence type="ECO:0000313" key="2">
    <source>
        <dbReference type="EMBL" id="MBZ4185890.1"/>
    </source>
</evidence>
<dbReference type="Proteomes" id="UP001430290">
    <property type="component" value="Unassembled WGS sequence"/>
</dbReference>
<evidence type="ECO:0000256" key="1">
    <source>
        <dbReference type="SAM" id="SignalP"/>
    </source>
</evidence>
<gene>
    <name evidence="2" type="ORF">K7B09_06050</name>
</gene>
<name>A0ABS7TDH8_9GAMM</name>
<dbReference type="RefSeq" id="WP_223627885.1">
    <property type="nucleotide sequence ID" value="NZ_JAIQDJ010000002.1"/>
</dbReference>
<feature type="signal peptide" evidence="1">
    <location>
        <begin position="1"/>
        <end position="19"/>
    </location>
</feature>
<feature type="chain" id="PRO_5045600844" evidence="1">
    <location>
        <begin position="20"/>
        <end position="163"/>
    </location>
</feature>
<protein>
    <submittedName>
        <fullName evidence="2">Uncharacterized protein</fullName>
    </submittedName>
</protein>
<organism evidence="2 3">
    <name type="scientific">Thermomonas beijingensis</name>
    <dbReference type="NCBI Taxonomy" id="2872701"/>
    <lineage>
        <taxon>Bacteria</taxon>
        <taxon>Pseudomonadati</taxon>
        <taxon>Pseudomonadota</taxon>
        <taxon>Gammaproteobacteria</taxon>
        <taxon>Lysobacterales</taxon>
        <taxon>Lysobacteraceae</taxon>
        <taxon>Thermomonas</taxon>
    </lineage>
</organism>
<dbReference type="EMBL" id="JAIQDJ010000002">
    <property type="protein sequence ID" value="MBZ4185890.1"/>
    <property type="molecule type" value="Genomic_DNA"/>
</dbReference>
<evidence type="ECO:0000313" key="3">
    <source>
        <dbReference type="Proteomes" id="UP001430290"/>
    </source>
</evidence>
<keyword evidence="3" id="KW-1185">Reference proteome</keyword>